<evidence type="ECO:0008006" key="4">
    <source>
        <dbReference type="Google" id="ProtNLM"/>
    </source>
</evidence>
<dbReference type="Proteomes" id="UP000250169">
    <property type="component" value="Unassembled WGS sequence"/>
</dbReference>
<evidence type="ECO:0000313" key="3">
    <source>
        <dbReference type="Proteomes" id="UP000250169"/>
    </source>
</evidence>
<keyword evidence="1" id="KW-0472">Membrane</keyword>
<accession>A0A2X2UWV0</accession>
<protein>
    <recommendedName>
        <fullName evidence="4">Lipoprotein</fullName>
    </recommendedName>
</protein>
<dbReference type="PROSITE" id="PS51257">
    <property type="entry name" value="PROKAR_LIPOPROTEIN"/>
    <property type="match status" value="1"/>
</dbReference>
<keyword evidence="1" id="KW-0812">Transmembrane</keyword>
<reference evidence="2 3" key="1">
    <citation type="submission" date="2018-06" db="EMBL/GenBank/DDBJ databases">
        <authorList>
            <consortium name="Pathogen Informatics"/>
            <person name="Doyle S."/>
        </authorList>
    </citation>
    <scope>NUCLEOTIDE SEQUENCE [LARGE SCALE GENOMIC DNA]</scope>
    <source>
        <strain evidence="2 3">NCTC11545</strain>
    </source>
</reference>
<organism evidence="2 3">
    <name type="scientific">Capnocytophaga ochracea</name>
    <dbReference type="NCBI Taxonomy" id="1018"/>
    <lineage>
        <taxon>Bacteria</taxon>
        <taxon>Pseudomonadati</taxon>
        <taxon>Bacteroidota</taxon>
        <taxon>Flavobacteriia</taxon>
        <taxon>Flavobacteriales</taxon>
        <taxon>Flavobacteriaceae</taxon>
        <taxon>Capnocytophaga</taxon>
    </lineage>
</organism>
<feature type="transmembrane region" description="Helical" evidence="1">
    <location>
        <begin position="7"/>
        <end position="27"/>
    </location>
</feature>
<sequence length="157" mass="18719">MVRRRVYILFFPFILAGFFSCKMSWYYNMNRDKNCNDIVINENIFSVIDTTQIYNINYIETGYDSVFCKFSSSGTIQYLFLDNNGKYKNIPKKYRRGNYYVQKGRLILNVYIKFPQGGGKTKEILLEEYNGILYFRNNNECEKSIRLTPINAKYNQQ</sequence>
<gene>
    <name evidence="2" type="ORF">NCTC11545_01229</name>
</gene>
<proteinExistence type="predicted"/>
<evidence type="ECO:0000256" key="1">
    <source>
        <dbReference type="SAM" id="Phobius"/>
    </source>
</evidence>
<evidence type="ECO:0000313" key="2">
    <source>
        <dbReference type="EMBL" id="SQA93850.1"/>
    </source>
</evidence>
<keyword evidence="1" id="KW-1133">Transmembrane helix</keyword>
<name>A0A2X2UWV0_CAPOC</name>
<dbReference type="AlphaFoldDB" id="A0A2X2UWV0"/>
<dbReference type="EMBL" id="UAVS01000005">
    <property type="protein sequence ID" value="SQA93850.1"/>
    <property type="molecule type" value="Genomic_DNA"/>
</dbReference>